<protein>
    <submittedName>
        <fullName evidence="2">Uncharacterized protein</fullName>
    </submittedName>
</protein>
<dbReference type="EMBL" id="MEIA01000541">
    <property type="protein sequence ID" value="OJF09897.1"/>
    <property type="molecule type" value="Genomic_DNA"/>
</dbReference>
<evidence type="ECO:0000313" key="2">
    <source>
        <dbReference type="EMBL" id="OJF09897.1"/>
    </source>
</evidence>
<feature type="compositionally biased region" description="Low complexity" evidence="1">
    <location>
        <begin position="233"/>
        <end position="255"/>
    </location>
</feature>
<organism evidence="2 3">
    <name type="scientific">Couchioplanes caeruleus subsp. caeruleus</name>
    <dbReference type="NCBI Taxonomy" id="56427"/>
    <lineage>
        <taxon>Bacteria</taxon>
        <taxon>Bacillati</taxon>
        <taxon>Actinomycetota</taxon>
        <taxon>Actinomycetes</taxon>
        <taxon>Micromonosporales</taxon>
        <taxon>Micromonosporaceae</taxon>
        <taxon>Couchioplanes</taxon>
    </lineage>
</organism>
<proteinExistence type="predicted"/>
<reference evidence="2 3" key="1">
    <citation type="submission" date="2016-09" db="EMBL/GenBank/DDBJ databases">
        <title>Couchioplanes caeruleus draft genome sequence.</title>
        <authorList>
            <person name="Sheehan J."/>
            <person name="Caffrey P."/>
        </authorList>
    </citation>
    <scope>NUCLEOTIDE SEQUENCE [LARGE SCALE GENOMIC DNA]</scope>
    <source>
        <strain evidence="2 3">DSM 43634</strain>
    </source>
</reference>
<feature type="compositionally biased region" description="Basic and acidic residues" evidence="1">
    <location>
        <begin position="192"/>
        <end position="205"/>
    </location>
</feature>
<evidence type="ECO:0000313" key="3">
    <source>
        <dbReference type="Proteomes" id="UP000182486"/>
    </source>
</evidence>
<dbReference type="AlphaFoldDB" id="A0A1K0FAN0"/>
<accession>A0A1K0FAN0</accession>
<feature type="region of interest" description="Disordered" evidence="1">
    <location>
        <begin position="1"/>
        <end position="104"/>
    </location>
</feature>
<dbReference type="Proteomes" id="UP000182486">
    <property type="component" value="Unassembled WGS sequence"/>
</dbReference>
<feature type="compositionally biased region" description="Basic and acidic residues" evidence="1">
    <location>
        <begin position="65"/>
        <end position="74"/>
    </location>
</feature>
<sequence>MSDPATGARAPDATLGYGEVPVQPVVPAHPATEVPSGTRTDEGTREQVKQAAGESAHAAGQAAGEVKDTAREQVQRVGAEAKTQMRSVASDVRDRVGSQARDQNDKLVGSLRQAADQLDEMRGDRQDSPAAAVVSRIADGGRQMADYLDRNGPEGVLREVTDFARRRPGAFLATALAAGFVAGRLGKGIMKADEPRAGDTGKPRTDAFVSGTGTRNDGGYGTGDPYDSGYGTGSTAAPGATTAYTDPAGTTTGGYPVAGTEYASTGTGRPVVVDEEYPGGTR</sequence>
<dbReference type="RefSeq" id="WP_071809731.1">
    <property type="nucleotide sequence ID" value="NZ_MEIA01000541.1"/>
</dbReference>
<feature type="compositionally biased region" description="Low complexity" evidence="1">
    <location>
        <begin position="20"/>
        <end position="31"/>
    </location>
</feature>
<feature type="region of interest" description="Disordered" evidence="1">
    <location>
        <begin position="192"/>
        <end position="282"/>
    </location>
</feature>
<feature type="compositionally biased region" description="Low complexity" evidence="1">
    <location>
        <begin position="50"/>
        <end position="64"/>
    </location>
</feature>
<feature type="compositionally biased region" description="Acidic residues" evidence="1">
    <location>
        <begin position="273"/>
        <end position="282"/>
    </location>
</feature>
<comment type="caution">
    <text evidence="2">The sequence shown here is derived from an EMBL/GenBank/DDBJ whole genome shotgun (WGS) entry which is preliminary data.</text>
</comment>
<name>A0A1K0FAN0_9ACTN</name>
<evidence type="ECO:0000256" key="1">
    <source>
        <dbReference type="SAM" id="MobiDB-lite"/>
    </source>
</evidence>
<feature type="compositionally biased region" description="Basic and acidic residues" evidence="1">
    <location>
        <begin position="39"/>
        <end position="48"/>
    </location>
</feature>
<gene>
    <name evidence="2" type="ORF">BG844_35150</name>
</gene>
<keyword evidence="3" id="KW-1185">Reference proteome</keyword>